<dbReference type="EMBL" id="GGFL01013484">
    <property type="protein sequence ID" value="MBW77662.1"/>
    <property type="molecule type" value="Transcribed_RNA"/>
</dbReference>
<name>A0A2M4DJE2_ANODA</name>
<protein>
    <submittedName>
        <fullName evidence="1">Putative secreted protein</fullName>
    </submittedName>
</protein>
<proteinExistence type="predicted"/>
<organism evidence="1">
    <name type="scientific">Anopheles darlingi</name>
    <name type="common">Mosquito</name>
    <dbReference type="NCBI Taxonomy" id="43151"/>
    <lineage>
        <taxon>Eukaryota</taxon>
        <taxon>Metazoa</taxon>
        <taxon>Ecdysozoa</taxon>
        <taxon>Arthropoda</taxon>
        <taxon>Hexapoda</taxon>
        <taxon>Insecta</taxon>
        <taxon>Pterygota</taxon>
        <taxon>Neoptera</taxon>
        <taxon>Endopterygota</taxon>
        <taxon>Diptera</taxon>
        <taxon>Nematocera</taxon>
        <taxon>Culicoidea</taxon>
        <taxon>Culicidae</taxon>
        <taxon>Anophelinae</taxon>
        <taxon>Anopheles</taxon>
    </lineage>
</organism>
<sequence length="73" mass="8027">MGQWWGGFAGVCVHHLPASAVGSYIKIEVRNDFRNSDGILSTTSSVSSRIFASQRFRASTFISSPRNSSINYI</sequence>
<reference evidence="1" key="1">
    <citation type="submission" date="2018-01" db="EMBL/GenBank/DDBJ databases">
        <title>An insight into the sialome of Amazonian anophelines.</title>
        <authorList>
            <person name="Ribeiro J.M."/>
            <person name="Scarpassa V."/>
            <person name="Calvo E."/>
        </authorList>
    </citation>
    <scope>NUCLEOTIDE SEQUENCE</scope>
</reference>
<evidence type="ECO:0000313" key="1">
    <source>
        <dbReference type="EMBL" id="MBW77662.1"/>
    </source>
</evidence>
<dbReference type="AlphaFoldDB" id="A0A2M4DJE2"/>
<accession>A0A2M4DJE2</accession>